<dbReference type="PROSITE" id="PS50164">
    <property type="entry name" value="GIY_YIG"/>
    <property type="match status" value="1"/>
</dbReference>
<evidence type="ECO:0000313" key="4">
    <source>
        <dbReference type="Proteomes" id="UP000032544"/>
    </source>
</evidence>
<evidence type="ECO:0000259" key="2">
    <source>
        <dbReference type="PROSITE" id="PS50164"/>
    </source>
</evidence>
<dbReference type="OrthoDB" id="677560at2"/>
<keyword evidence="4" id="KW-1185">Reference proteome</keyword>
<gene>
    <name evidence="3" type="ORF">LH29_04085</name>
</gene>
<evidence type="ECO:0000313" key="3">
    <source>
        <dbReference type="EMBL" id="KJF44645.1"/>
    </source>
</evidence>
<accession>A0A0D8JCD4</accession>
<dbReference type="Proteomes" id="UP000032544">
    <property type="component" value="Unassembled WGS sequence"/>
</dbReference>
<evidence type="ECO:0000256" key="1">
    <source>
        <dbReference type="ARBA" id="ARBA00007435"/>
    </source>
</evidence>
<comment type="caution">
    <text evidence="3">The sequence shown here is derived from an EMBL/GenBank/DDBJ whole genome shotgun (WGS) entry which is preliminary data.</text>
</comment>
<dbReference type="SUPFAM" id="SSF82771">
    <property type="entry name" value="GIY-YIG endonuclease"/>
    <property type="match status" value="1"/>
</dbReference>
<comment type="similarity">
    <text evidence="1">Belongs to the UPF0213 family.</text>
</comment>
<dbReference type="InterPro" id="IPR050190">
    <property type="entry name" value="UPF0213_domain"/>
</dbReference>
<feature type="domain" description="GIY-YIG" evidence="2">
    <location>
        <begin position="1"/>
        <end position="76"/>
    </location>
</feature>
<reference evidence="3 4" key="1">
    <citation type="submission" date="2014-09" db="EMBL/GenBank/DDBJ databases">
        <title>Draft Genome Sequence of Draconibacterium sp. JN14CK-3.</title>
        <authorList>
            <person name="Dong C."/>
            <person name="Lai Q."/>
            <person name="Shao Z."/>
        </authorList>
    </citation>
    <scope>NUCLEOTIDE SEQUENCE [LARGE SCALE GENOMIC DNA]</scope>
    <source>
        <strain evidence="3 4">JN14CK-3</strain>
    </source>
</reference>
<dbReference type="Gene3D" id="3.40.1440.10">
    <property type="entry name" value="GIY-YIG endonuclease"/>
    <property type="match status" value="1"/>
</dbReference>
<sequence>MSYFVYILYSPSADVYYKGQTSDISERLKRHNSGREKATKHGIPWELVWATNKATRGEALKLERKLKNLSRERTTQFIQKYKVGVAGPDDSRGMSGC</sequence>
<name>A0A0D8JCD4_9BACT</name>
<dbReference type="InterPro" id="IPR035901">
    <property type="entry name" value="GIY-YIG_endonuc_sf"/>
</dbReference>
<dbReference type="EMBL" id="JRHC01000001">
    <property type="protein sequence ID" value="KJF44645.1"/>
    <property type="molecule type" value="Genomic_DNA"/>
</dbReference>
<dbReference type="CDD" id="cd10449">
    <property type="entry name" value="GIY-YIG_SLX1_like"/>
    <property type="match status" value="1"/>
</dbReference>
<protein>
    <submittedName>
        <fullName evidence="3">Excinuclease ABC subunit C</fullName>
    </submittedName>
</protein>
<dbReference type="PANTHER" id="PTHR34477:SF1">
    <property type="entry name" value="UPF0213 PROTEIN YHBQ"/>
    <property type="match status" value="1"/>
</dbReference>
<organism evidence="3 4">
    <name type="scientific">Draconibacterium sediminis</name>
    <dbReference type="NCBI Taxonomy" id="1544798"/>
    <lineage>
        <taxon>Bacteria</taxon>
        <taxon>Pseudomonadati</taxon>
        <taxon>Bacteroidota</taxon>
        <taxon>Bacteroidia</taxon>
        <taxon>Marinilabiliales</taxon>
        <taxon>Prolixibacteraceae</taxon>
        <taxon>Draconibacterium</taxon>
    </lineage>
</organism>
<dbReference type="PANTHER" id="PTHR34477">
    <property type="entry name" value="UPF0213 PROTEIN YHBQ"/>
    <property type="match status" value="1"/>
</dbReference>
<dbReference type="RefSeq" id="WP_045026184.1">
    <property type="nucleotide sequence ID" value="NZ_JRHC01000001.1"/>
</dbReference>
<proteinExistence type="inferred from homology"/>
<dbReference type="STRING" id="1544798.LH29_04085"/>
<dbReference type="AlphaFoldDB" id="A0A0D8JCD4"/>
<dbReference type="InterPro" id="IPR000305">
    <property type="entry name" value="GIY-YIG_endonuc"/>
</dbReference>
<dbReference type="Pfam" id="PF01541">
    <property type="entry name" value="GIY-YIG"/>
    <property type="match status" value="1"/>
</dbReference>